<name>W1PIU1_AMBTC</name>
<evidence type="ECO:0000313" key="12">
    <source>
        <dbReference type="EMBL" id="ERN09897.1"/>
    </source>
</evidence>
<evidence type="ECO:0000256" key="6">
    <source>
        <dbReference type="ARBA" id="ARBA00023125"/>
    </source>
</evidence>
<evidence type="ECO:0000256" key="1">
    <source>
        <dbReference type="ARBA" id="ARBA00004123"/>
    </source>
</evidence>
<reference evidence="13" key="1">
    <citation type="journal article" date="2013" name="Science">
        <title>The Amborella genome and the evolution of flowering plants.</title>
        <authorList>
            <consortium name="Amborella Genome Project"/>
        </authorList>
    </citation>
    <scope>NUCLEOTIDE SEQUENCE [LARGE SCALE GENOMIC DNA]</scope>
</reference>
<keyword evidence="2" id="KW-0479">Metal-binding</keyword>
<sequence length="404" mass="44464">MDWDIKTSSWDFENFVVDSAKGENHASGVQETEREGVREKAIEHGAVDCKERQGVPFFDLKLGRLGDLEDGLESKDFRETSSSSSVASPASSSKRARATNQTTVVCQVDGCNVDLSSVKDYHRRHKVCEVHAKTPMVRVNGIEQRFCQQCSRFHRLEEFDEGKRSCRKRLDGHNRRRRKPQPESYYGSPSSLLSRFQGGRLGPYVGPQLFQNTMHGPNWPEAPKTEQDNTYNAHHHPLHAPHLERQPPAYANPVSRGFKTSKQFPFLQSSTEILVSSGNSTLFSQGLTRVSDCALSLLSTPTQSSSISLTHIMHGDRIPMAQPMVHAHGHGIQFGNPMSSNSGSSNVFSSSGLGDDHVGGAVIVSDANDAELQGHAMMQHHHGHHGVGSSKDGSSSSQGLPFSW</sequence>
<feature type="domain" description="SBP-type" evidence="11">
    <location>
        <begin position="103"/>
        <end position="180"/>
    </location>
</feature>
<keyword evidence="6" id="KW-0238">DNA-binding</keyword>
<evidence type="ECO:0000256" key="8">
    <source>
        <dbReference type="ARBA" id="ARBA00023242"/>
    </source>
</evidence>
<evidence type="ECO:0000256" key="9">
    <source>
        <dbReference type="PROSITE-ProRule" id="PRU00470"/>
    </source>
</evidence>
<dbReference type="Pfam" id="PF03110">
    <property type="entry name" value="SBP"/>
    <property type="match status" value="1"/>
</dbReference>
<keyword evidence="7" id="KW-0804">Transcription</keyword>
<gene>
    <name evidence="12" type="ORF">AMTR_s00013p00150040</name>
</gene>
<organism evidence="12 13">
    <name type="scientific">Amborella trichopoda</name>
    <dbReference type="NCBI Taxonomy" id="13333"/>
    <lineage>
        <taxon>Eukaryota</taxon>
        <taxon>Viridiplantae</taxon>
        <taxon>Streptophyta</taxon>
        <taxon>Embryophyta</taxon>
        <taxon>Tracheophyta</taxon>
        <taxon>Spermatophyta</taxon>
        <taxon>Magnoliopsida</taxon>
        <taxon>Amborellales</taxon>
        <taxon>Amborellaceae</taxon>
        <taxon>Amborella</taxon>
    </lineage>
</organism>
<dbReference type="KEGG" id="atr:18438061"/>
<keyword evidence="8" id="KW-0539">Nucleus</keyword>
<dbReference type="GO" id="GO:0001216">
    <property type="term" value="F:DNA-binding transcription activator activity"/>
    <property type="evidence" value="ECO:0000318"/>
    <property type="project" value="GO_Central"/>
</dbReference>
<dbReference type="EMBL" id="KI392979">
    <property type="protein sequence ID" value="ERN09897.1"/>
    <property type="molecule type" value="Genomic_DNA"/>
</dbReference>
<evidence type="ECO:0000256" key="2">
    <source>
        <dbReference type="ARBA" id="ARBA00022723"/>
    </source>
</evidence>
<evidence type="ECO:0000256" key="10">
    <source>
        <dbReference type="SAM" id="MobiDB-lite"/>
    </source>
</evidence>
<feature type="region of interest" description="Disordered" evidence="10">
    <location>
        <begin position="73"/>
        <end position="99"/>
    </location>
</feature>
<evidence type="ECO:0000256" key="5">
    <source>
        <dbReference type="ARBA" id="ARBA00023015"/>
    </source>
</evidence>
<keyword evidence="4" id="KW-0862">Zinc</keyword>
<dbReference type="OMA" id="YTHHQIP"/>
<evidence type="ECO:0000256" key="3">
    <source>
        <dbReference type="ARBA" id="ARBA00022771"/>
    </source>
</evidence>
<dbReference type="PANTHER" id="PTHR31251">
    <property type="entry name" value="SQUAMOSA PROMOTER-BINDING-LIKE PROTEIN 4"/>
    <property type="match status" value="1"/>
</dbReference>
<keyword evidence="5" id="KW-0805">Transcription regulation</keyword>
<dbReference type="PROSITE" id="PS51141">
    <property type="entry name" value="ZF_SBP"/>
    <property type="match status" value="1"/>
</dbReference>
<dbReference type="InterPro" id="IPR036893">
    <property type="entry name" value="SBP_sf"/>
</dbReference>
<feature type="region of interest" description="Disordered" evidence="10">
    <location>
        <begin position="206"/>
        <end position="246"/>
    </location>
</feature>
<dbReference type="AlphaFoldDB" id="W1PIU1"/>
<keyword evidence="13" id="KW-1185">Reference proteome</keyword>
<comment type="subcellular location">
    <subcellularLocation>
        <location evidence="1">Nucleus</location>
    </subcellularLocation>
</comment>
<dbReference type="FunFam" id="4.10.1100.10:FF:000001">
    <property type="entry name" value="Squamosa promoter-binding-like protein 14"/>
    <property type="match status" value="1"/>
</dbReference>
<dbReference type="eggNOG" id="ENOG502QRGA">
    <property type="taxonomic scope" value="Eukaryota"/>
</dbReference>
<dbReference type="OrthoDB" id="514967at2759"/>
<feature type="compositionally biased region" description="Low complexity" evidence="10">
    <location>
        <begin position="387"/>
        <end position="404"/>
    </location>
</feature>
<proteinExistence type="predicted"/>
<evidence type="ECO:0000256" key="7">
    <source>
        <dbReference type="ARBA" id="ARBA00023163"/>
    </source>
</evidence>
<dbReference type="GO" id="GO:0000976">
    <property type="term" value="F:transcription cis-regulatory region binding"/>
    <property type="evidence" value="ECO:0000318"/>
    <property type="project" value="GO_Central"/>
</dbReference>
<evidence type="ECO:0000259" key="11">
    <source>
        <dbReference type="PROSITE" id="PS51141"/>
    </source>
</evidence>
<dbReference type="GO" id="GO:0005634">
    <property type="term" value="C:nucleus"/>
    <property type="evidence" value="ECO:0000318"/>
    <property type="project" value="GO_Central"/>
</dbReference>
<dbReference type="Gramene" id="ERN09897">
    <property type="protein sequence ID" value="ERN09897"/>
    <property type="gene ID" value="AMTR_s00013p00150040"/>
</dbReference>
<dbReference type="SUPFAM" id="SSF103612">
    <property type="entry name" value="SBT domain"/>
    <property type="match status" value="1"/>
</dbReference>
<feature type="region of interest" description="Disordered" evidence="10">
    <location>
        <begin position="170"/>
        <end position="190"/>
    </location>
</feature>
<protein>
    <recommendedName>
        <fullName evidence="11">SBP-type domain-containing protein</fullName>
    </recommendedName>
</protein>
<evidence type="ECO:0000256" key="4">
    <source>
        <dbReference type="ARBA" id="ARBA00022833"/>
    </source>
</evidence>
<accession>W1PIU1</accession>
<evidence type="ECO:0000313" key="13">
    <source>
        <dbReference type="Proteomes" id="UP000017836"/>
    </source>
</evidence>
<dbReference type="InterPro" id="IPR044817">
    <property type="entry name" value="SBP-like"/>
</dbReference>
<dbReference type="PANTHER" id="PTHR31251:SF106">
    <property type="entry name" value="SQUAMOSA PROMOTER-BINDING-LIKE PROTEIN 4"/>
    <property type="match status" value="1"/>
</dbReference>
<dbReference type="HOGENOM" id="CLU_042475_0_0_1"/>
<feature type="compositionally biased region" description="Low complexity" evidence="10">
    <location>
        <begin position="81"/>
        <end position="93"/>
    </location>
</feature>
<keyword evidence="3 9" id="KW-0863">Zinc-finger</keyword>
<feature type="region of interest" description="Disordered" evidence="10">
    <location>
        <begin position="380"/>
        <end position="404"/>
    </location>
</feature>
<dbReference type="Gene3D" id="4.10.1100.10">
    <property type="entry name" value="Transcription factor, SBP-box domain"/>
    <property type="match status" value="1"/>
</dbReference>
<dbReference type="Proteomes" id="UP000017836">
    <property type="component" value="Unassembled WGS sequence"/>
</dbReference>
<dbReference type="InterPro" id="IPR004333">
    <property type="entry name" value="SBP_dom"/>
</dbReference>
<dbReference type="GO" id="GO:0008270">
    <property type="term" value="F:zinc ion binding"/>
    <property type="evidence" value="ECO:0007669"/>
    <property type="project" value="UniProtKB-KW"/>
</dbReference>